<evidence type="ECO:0000313" key="4">
    <source>
        <dbReference type="Proteomes" id="UP001203058"/>
    </source>
</evidence>
<protein>
    <submittedName>
        <fullName evidence="3">Uncharacterized protein</fullName>
    </submittedName>
</protein>
<dbReference type="Proteomes" id="UP001203058">
    <property type="component" value="Unassembled WGS sequence"/>
</dbReference>
<keyword evidence="2" id="KW-0732">Signal</keyword>
<dbReference type="PANTHER" id="PTHR36842">
    <property type="entry name" value="PROTEIN TOLB HOMOLOG"/>
    <property type="match status" value="1"/>
</dbReference>
<dbReference type="RefSeq" id="WP_241444696.1">
    <property type="nucleotide sequence ID" value="NZ_JAKZHW010000001.1"/>
</dbReference>
<dbReference type="InterPro" id="IPR011659">
    <property type="entry name" value="WD40"/>
</dbReference>
<feature type="chain" id="PRO_5045252962" evidence="2">
    <location>
        <begin position="29"/>
        <end position="305"/>
    </location>
</feature>
<keyword evidence="4" id="KW-1185">Reference proteome</keyword>
<accession>A0ABS9VHU6</accession>
<evidence type="ECO:0000313" key="3">
    <source>
        <dbReference type="EMBL" id="MCH8614542.1"/>
    </source>
</evidence>
<dbReference type="Pfam" id="PF07676">
    <property type="entry name" value="PD40"/>
    <property type="match status" value="4"/>
</dbReference>
<comment type="similarity">
    <text evidence="1">Belongs to the TolB family.</text>
</comment>
<dbReference type="Gene3D" id="2.120.10.30">
    <property type="entry name" value="TolB, C-terminal domain"/>
    <property type="match status" value="2"/>
</dbReference>
<proteinExistence type="inferred from homology"/>
<feature type="signal peptide" evidence="2">
    <location>
        <begin position="1"/>
        <end position="28"/>
    </location>
</feature>
<evidence type="ECO:0000256" key="2">
    <source>
        <dbReference type="SAM" id="SignalP"/>
    </source>
</evidence>
<organism evidence="3 4">
    <name type="scientific">Sphingomonas telluris</name>
    <dbReference type="NCBI Taxonomy" id="2907998"/>
    <lineage>
        <taxon>Bacteria</taxon>
        <taxon>Pseudomonadati</taxon>
        <taxon>Pseudomonadota</taxon>
        <taxon>Alphaproteobacteria</taxon>
        <taxon>Sphingomonadales</taxon>
        <taxon>Sphingomonadaceae</taxon>
        <taxon>Sphingomonas</taxon>
    </lineage>
</organism>
<sequence length="305" mass="31860">MQKVISKRVHAATYVASLVALATATAVAAKNWSDWSAPVNLESLPGSSSALNTPAVDGCASHSPDGLTIVFNSNRGGNFDLYMATRSSTSEGFGPPVRLPEPVNSPASDACATIATGNRLYFTSTRDDPGSDIYVTKLGPKGWSVPQNLGPNINTPNALDEAVAFYPDEDGNEVMLFSSREDSGAGDGNIYQSVNGGPKTLVAGGPNSSASDNRPSVTRDGLTIYFDSDRAGSLGGPDLYYATRSSTSEPFGPAIHLQGLSSPAFDARPVISKDSSFITFSSGRSGSESSAPDIWYATRDKITGK</sequence>
<evidence type="ECO:0000256" key="1">
    <source>
        <dbReference type="ARBA" id="ARBA00009820"/>
    </source>
</evidence>
<reference evidence="3 4" key="1">
    <citation type="submission" date="2022-03" db="EMBL/GenBank/DDBJ databases">
        <authorList>
            <person name="Jo J.-H."/>
            <person name="Im W.-T."/>
        </authorList>
    </citation>
    <scope>NUCLEOTIDE SEQUENCE [LARGE SCALE GENOMIC DNA]</scope>
    <source>
        <strain evidence="3 4">SM33</strain>
    </source>
</reference>
<name>A0ABS9VHU6_9SPHN</name>
<dbReference type="PANTHER" id="PTHR36842:SF1">
    <property type="entry name" value="PROTEIN TOLB"/>
    <property type="match status" value="1"/>
</dbReference>
<dbReference type="InterPro" id="IPR011042">
    <property type="entry name" value="6-blade_b-propeller_TolB-like"/>
</dbReference>
<dbReference type="SUPFAM" id="SSF82171">
    <property type="entry name" value="DPP6 N-terminal domain-like"/>
    <property type="match status" value="1"/>
</dbReference>
<gene>
    <name evidence="3" type="ORF">LZ016_00265</name>
</gene>
<dbReference type="EMBL" id="JAKZHW010000001">
    <property type="protein sequence ID" value="MCH8614542.1"/>
    <property type="molecule type" value="Genomic_DNA"/>
</dbReference>
<comment type="caution">
    <text evidence="3">The sequence shown here is derived from an EMBL/GenBank/DDBJ whole genome shotgun (WGS) entry which is preliminary data.</text>
</comment>